<name>A0A7W8IJR3_9BACT</name>
<dbReference type="PIRSF" id="PIRSF007663">
    <property type="entry name" value="UCP007663"/>
    <property type="match status" value="1"/>
</dbReference>
<dbReference type="Pfam" id="PF14498">
    <property type="entry name" value="Glyco_hyd_65N_2"/>
    <property type="match status" value="1"/>
</dbReference>
<evidence type="ECO:0000313" key="4">
    <source>
        <dbReference type="EMBL" id="MBB5318422.1"/>
    </source>
</evidence>
<proteinExistence type="predicted"/>
<dbReference type="GO" id="GO:0004560">
    <property type="term" value="F:alpha-L-fucosidase activity"/>
    <property type="evidence" value="ECO:0007669"/>
    <property type="project" value="UniProtKB-EC"/>
</dbReference>
<dbReference type="GO" id="GO:0005975">
    <property type="term" value="P:carbohydrate metabolic process"/>
    <property type="evidence" value="ECO:0007669"/>
    <property type="project" value="InterPro"/>
</dbReference>
<protein>
    <submittedName>
        <fullName evidence="4">Alpha-L-fucosidase 2</fullName>
        <ecNumber evidence="4">3.2.1.51</ecNumber>
    </submittedName>
</protein>
<dbReference type="Pfam" id="PF22124">
    <property type="entry name" value="Glyco_hydro_95_cat"/>
    <property type="match status" value="1"/>
</dbReference>
<dbReference type="EMBL" id="JACHDY010000004">
    <property type="protein sequence ID" value="MBB5318422.1"/>
    <property type="molecule type" value="Genomic_DNA"/>
</dbReference>
<dbReference type="InterPro" id="IPR054363">
    <property type="entry name" value="GH95_cat"/>
</dbReference>
<dbReference type="PANTHER" id="PTHR31084:SF0">
    <property type="entry name" value="ALPHA-L-FUCOSIDASE 2"/>
    <property type="match status" value="1"/>
</dbReference>
<dbReference type="Gene3D" id="2.70.98.50">
    <property type="entry name" value="putative glycoside hydrolase family protein from bacillus halodurans"/>
    <property type="match status" value="1"/>
</dbReference>
<dbReference type="PROSITE" id="PS51318">
    <property type="entry name" value="TAT"/>
    <property type="match status" value="1"/>
</dbReference>
<dbReference type="SUPFAM" id="SSF48208">
    <property type="entry name" value="Six-hairpin glycosidases"/>
    <property type="match status" value="1"/>
</dbReference>
<comment type="caution">
    <text evidence="4">The sequence shown here is derived from an EMBL/GenBank/DDBJ whole genome shotgun (WGS) entry which is preliminary data.</text>
</comment>
<evidence type="ECO:0000259" key="2">
    <source>
        <dbReference type="Pfam" id="PF21307"/>
    </source>
</evidence>
<dbReference type="PANTHER" id="PTHR31084">
    <property type="entry name" value="ALPHA-L-FUCOSIDASE 2"/>
    <property type="match status" value="1"/>
</dbReference>
<feature type="domain" description="Glycosyl hydrolase family 95 N-terminal" evidence="1">
    <location>
        <begin position="37"/>
        <end position="277"/>
    </location>
</feature>
<organism evidence="4 5">
    <name type="scientific">Tunturiibacter empetritectus</name>
    <dbReference type="NCBI Taxonomy" id="3069691"/>
    <lineage>
        <taxon>Bacteria</taxon>
        <taxon>Pseudomonadati</taxon>
        <taxon>Acidobacteriota</taxon>
        <taxon>Terriglobia</taxon>
        <taxon>Terriglobales</taxon>
        <taxon>Acidobacteriaceae</taxon>
        <taxon>Tunturiibacter</taxon>
    </lineage>
</organism>
<keyword evidence="4" id="KW-0378">Hydrolase</keyword>
<keyword evidence="5" id="KW-1185">Reference proteome</keyword>
<dbReference type="InterPro" id="IPR049053">
    <property type="entry name" value="AFCA-like_C"/>
</dbReference>
<dbReference type="Proteomes" id="UP000568106">
    <property type="component" value="Unassembled WGS sequence"/>
</dbReference>
<dbReference type="InterPro" id="IPR006311">
    <property type="entry name" value="TAT_signal"/>
</dbReference>
<reference evidence="4" key="1">
    <citation type="submission" date="2020-08" db="EMBL/GenBank/DDBJ databases">
        <title>Genomic Encyclopedia of Type Strains, Phase IV (KMG-V): Genome sequencing to study the core and pangenomes of soil and plant-associated prokaryotes.</title>
        <authorList>
            <person name="Whitman W."/>
        </authorList>
    </citation>
    <scope>NUCLEOTIDE SEQUENCE [LARGE SCALE GENOMIC DNA]</scope>
    <source>
        <strain evidence="4">M8UP27</strain>
    </source>
</reference>
<dbReference type="InterPro" id="IPR013780">
    <property type="entry name" value="Glyco_hydro_b"/>
</dbReference>
<sequence>MSIDRRSFMQGSLALVALQHTSAGLSEKVSTAIAEELWYKQPAKRWLEALPVGNGRLGGMVFGGIQNERIALSDSTAWSGAPATGEVNPGALPHLREIRELFFAGKYDEAQALCSKYLPGRMKNFGTNLPLPDLQLTFEHVDQPVEYRRSLNLDDAIAAVRFQCGGVQFMREIFATHADGVIAVQLTASQRGAISFRMTFSQGEIPNTTSTEGQDTVVLKGSCFEHKHSSGHDGVAIQIRAQVLARGGTTSAMGQGITVSGADAVTILLATGTSFRGDNPEKTSREVLRRATAKSFAQLRQAHLEDYRPLYRRTSLDLGTSSESTRLQPTDARRKALENGGDDPELVALFFQYGRYLTIAGSRADSVLPLALQGIWNDGLASGMGWTDDFHLDINTQQNYWPTEVCNLSECHAPLFGLIEGLASAGKATAREMYGSPGWVAHTVTNPWGYTAPGGIGWGIVVTAGLWIATQMWQHYEFTRDAEFLRTRAYPVLREAAEFFLAYMVEEPKHGWLVTGPSDSPENWYITPSGQHASESMGNTMDRVFVHALFSMVVEACATLSIDADLRSRAEAARAKLPSLQIGRHGQLQEWMEDFEDADPNHRHTAHLTSLYPEHQISPRNTPALARATEVTIQRRMSAPHWEQSEWGRANLVVYYARLLKGEEAHRYLVSLIAKAADDNLMTYSSAGVAGADSNIFAIDGNTAGSAGIAEMLLQSQEGEIELLPALPTPWRNGAFRGLCARGGYVVAVKWRDGKLSSATIGARRSGSVPVRYRDRITQIHLQAGQQVRLRPENFLDQAPGASDSPTQT</sequence>
<dbReference type="Gene3D" id="1.50.10.10">
    <property type="match status" value="1"/>
</dbReference>
<dbReference type="EC" id="3.2.1.51" evidence="4"/>
<feature type="domain" description="Alpha fucosidase A-like C-terminal" evidence="2">
    <location>
        <begin position="715"/>
        <end position="781"/>
    </location>
</feature>
<evidence type="ECO:0000313" key="5">
    <source>
        <dbReference type="Proteomes" id="UP000568106"/>
    </source>
</evidence>
<dbReference type="InterPro" id="IPR027414">
    <property type="entry name" value="GH95_N_dom"/>
</dbReference>
<evidence type="ECO:0000259" key="3">
    <source>
        <dbReference type="Pfam" id="PF22124"/>
    </source>
</evidence>
<dbReference type="InterPro" id="IPR012341">
    <property type="entry name" value="6hp_glycosidase-like_sf"/>
</dbReference>
<gene>
    <name evidence="4" type="ORF">HDF09_003119</name>
</gene>
<dbReference type="Gene3D" id="2.60.40.1180">
    <property type="entry name" value="Golgi alpha-mannosidase II"/>
    <property type="match status" value="1"/>
</dbReference>
<dbReference type="AlphaFoldDB" id="A0A7W8IJR3"/>
<accession>A0A7W8IJR3</accession>
<evidence type="ECO:0000259" key="1">
    <source>
        <dbReference type="Pfam" id="PF14498"/>
    </source>
</evidence>
<keyword evidence="4" id="KW-0326">Glycosidase</keyword>
<dbReference type="InterPro" id="IPR016518">
    <property type="entry name" value="Alpha-L-fucosidase"/>
</dbReference>
<dbReference type="InterPro" id="IPR008928">
    <property type="entry name" value="6-hairpin_glycosidase_sf"/>
</dbReference>
<feature type="domain" description="Glycosyl hydrolase family 95 catalytic" evidence="3">
    <location>
        <begin position="295"/>
        <end position="713"/>
    </location>
</feature>
<dbReference type="Pfam" id="PF21307">
    <property type="entry name" value="Glyco_hydro_95_C"/>
    <property type="match status" value="1"/>
</dbReference>